<name>X1VRU8_9ZZZZ</name>
<dbReference type="SUPFAM" id="SSF51735">
    <property type="entry name" value="NAD(P)-binding Rossmann-fold domains"/>
    <property type="match status" value="1"/>
</dbReference>
<feature type="non-terminal residue" evidence="1">
    <location>
        <position position="44"/>
    </location>
</feature>
<organism evidence="1">
    <name type="scientific">marine sediment metagenome</name>
    <dbReference type="NCBI Taxonomy" id="412755"/>
    <lineage>
        <taxon>unclassified sequences</taxon>
        <taxon>metagenomes</taxon>
        <taxon>ecological metagenomes</taxon>
    </lineage>
</organism>
<evidence type="ECO:0008006" key="2">
    <source>
        <dbReference type="Google" id="ProtNLM"/>
    </source>
</evidence>
<proteinExistence type="predicted"/>
<reference evidence="1" key="1">
    <citation type="journal article" date="2014" name="Front. Microbiol.">
        <title>High frequency of phylogenetically diverse reductive dehalogenase-homologous genes in deep subseafloor sedimentary metagenomes.</title>
        <authorList>
            <person name="Kawai M."/>
            <person name="Futagami T."/>
            <person name="Toyoda A."/>
            <person name="Takaki Y."/>
            <person name="Nishi S."/>
            <person name="Hori S."/>
            <person name="Arai W."/>
            <person name="Tsubouchi T."/>
            <person name="Morono Y."/>
            <person name="Uchiyama I."/>
            <person name="Ito T."/>
            <person name="Fujiyama A."/>
            <person name="Inagaki F."/>
            <person name="Takami H."/>
        </authorList>
    </citation>
    <scope>NUCLEOTIDE SEQUENCE</scope>
    <source>
        <strain evidence="1">Expedition CK06-06</strain>
    </source>
</reference>
<comment type="caution">
    <text evidence="1">The sequence shown here is derived from an EMBL/GenBank/DDBJ whole genome shotgun (WGS) entry which is preliminary data.</text>
</comment>
<sequence>METTKLNVVTGAFSHTGKYIAQRLLSMGEEVRTLTGRPDRENSF</sequence>
<evidence type="ECO:0000313" key="1">
    <source>
        <dbReference type="EMBL" id="GAJ23307.1"/>
    </source>
</evidence>
<dbReference type="InterPro" id="IPR036291">
    <property type="entry name" value="NAD(P)-bd_dom_sf"/>
</dbReference>
<gene>
    <name evidence="1" type="ORF">S12H4_61869</name>
</gene>
<accession>X1VRU8</accession>
<protein>
    <recommendedName>
        <fullName evidence="2">NAD(P)-binding domain-containing protein</fullName>
    </recommendedName>
</protein>
<dbReference type="AlphaFoldDB" id="X1VRU8"/>
<dbReference type="EMBL" id="BARW01041237">
    <property type="protein sequence ID" value="GAJ23307.1"/>
    <property type="molecule type" value="Genomic_DNA"/>
</dbReference>